<feature type="non-terminal residue" evidence="1">
    <location>
        <position position="1"/>
    </location>
</feature>
<dbReference type="CDD" id="cd06156">
    <property type="entry name" value="eu_AANH_C_2"/>
    <property type="match status" value="1"/>
</dbReference>
<name>A0AA38LLZ2_TAXCH</name>
<reference evidence="1 2" key="1">
    <citation type="journal article" date="2021" name="Nat. Plants">
        <title>The Taxus genome provides insights into paclitaxel biosynthesis.</title>
        <authorList>
            <person name="Xiong X."/>
            <person name="Gou J."/>
            <person name="Liao Q."/>
            <person name="Li Y."/>
            <person name="Zhou Q."/>
            <person name="Bi G."/>
            <person name="Li C."/>
            <person name="Du R."/>
            <person name="Wang X."/>
            <person name="Sun T."/>
            <person name="Guo L."/>
            <person name="Liang H."/>
            <person name="Lu P."/>
            <person name="Wu Y."/>
            <person name="Zhang Z."/>
            <person name="Ro D.K."/>
            <person name="Shang Y."/>
            <person name="Huang S."/>
            <person name="Yan J."/>
        </authorList>
    </citation>
    <scope>NUCLEOTIDE SEQUENCE [LARGE SCALE GENOMIC DNA]</scope>
    <source>
        <strain evidence="1">Ta-2019</strain>
    </source>
</reference>
<dbReference type="OMA" id="EFQVVLH"/>
<proteinExistence type="predicted"/>
<dbReference type="GO" id="GO:0017183">
    <property type="term" value="P:protein histidyl modification to diphthamide"/>
    <property type="evidence" value="ECO:0007669"/>
    <property type="project" value="TreeGrafter"/>
</dbReference>
<gene>
    <name evidence="1" type="ORF">KI387_001976</name>
</gene>
<dbReference type="Pfam" id="PF01042">
    <property type="entry name" value="Ribonuc_L-PSP"/>
    <property type="match status" value="1"/>
</dbReference>
<protein>
    <submittedName>
        <fullName evidence="1">Uncharacterized protein</fullName>
    </submittedName>
</protein>
<dbReference type="Proteomes" id="UP000824469">
    <property type="component" value="Unassembled WGS sequence"/>
</dbReference>
<dbReference type="GO" id="GO:0017178">
    <property type="term" value="F:diphthine-ammonia ligase activity"/>
    <property type="evidence" value="ECO:0007669"/>
    <property type="project" value="TreeGrafter"/>
</dbReference>
<sequence length="536" mass="59478">NARIVIDKFHIVLHSSDSIAPVGILHPSVFYLKIKEANVDPGLGNEESPTNRSVTNRVIEVKGNYIPGNCIADNWLKALPVQPVAKYKLNLVVSKTQSDVLTIRCWVQNMPESMEGIEIYLGLVLKGLQCRLKEDQIGWEDVLYIHLYLADMNQFALANDTYLRYITEENCPRGVPSRSTIEIPLVKGDLGKAFIEVFAAKDKTKKVLHVQSVSCWAPSCIGPYSQATLHRQILYMAGQLGLDPPTMMLSSGGAGVQMQQALINCEAVAKAFGCNLISSLISLTVYCPIFLTSCERSEIGNILEKYMHKGTTVGGYSNIITENSTYNQAPILYILTSMLPKGALVEVKPVLYVPLLEEDSYSDDESVDNITRDIDTDINDTGGFGHDQLASSCCESFDVCGRLCAATLTLTSDAVYKICTQTLDDLSPTQSKNSSIMVEQKKSLTNIAKFCLYVLHKRLQKACLFWEDVMNLRVYFVSNIVPIDKLRMAFTEATQRHEYNKEPVLYKNDTSFGSPVTSFIPVLGVGRNAEMTDIIT</sequence>
<dbReference type="AlphaFoldDB" id="A0AA38LLZ2"/>
<keyword evidence="2" id="KW-1185">Reference proteome</keyword>
<dbReference type="Gene3D" id="3.30.1330.40">
    <property type="entry name" value="RutC-like"/>
    <property type="match status" value="2"/>
</dbReference>
<comment type="caution">
    <text evidence="1">The sequence shown here is derived from an EMBL/GenBank/DDBJ whole genome shotgun (WGS) entry which is preliminary data.</text>
</comment>
<evidence type="ECO:0000313" key="1">
    <source>
        <dbReference type="EMBL" id="KAH9329868.1"/>
    </source>
</evidence>
<dbReference type="PANTHER" id="PTHR12196:SF2">
    <property type="entry name" value="DIPHTHINE--AMMONIA LIGASE"/>
    <property type="match status" value="1"/>
</dbReference>
<dbReference type="InterPro" id="IPR006175">
    <property type="entry name" value="YjgF/YER057c/UK114"/>
</dbReference>
<dbReference type="InterPro" id="IPR030662">
    <property type="entry name" value="DPH6/MJ0570"/>
</dbReference>
<organism evidence="1 2">
    <name type="scientific">Taxus chinensis</name>
    <name type="common">Chinese yew</name>
    <name type="synonym">Taxus wallichiana var. chinensis</name>
    <dbReference type="NCBI Taxonomy" id="29808"/>
    <lineage>
        <taxon>Eukaryota</taxon>
        <taxon>Viridiplantae</taxon>
        <taxon>Streptophyta</taxon>
        <taxon>Embryophyta</taxon>
        <taxon>Tracheophyta</taxon>
        <taxon>Spermatophyta</taxon>
        <taxon>Pinopsida</taxon>
        <taxon>Pinidae</taxon>
        <taxon>Conifers II</taxon>
        <taxon>Cupressales</taxon>
        <taxon>Taxaceae</taxon>
        <taxon>Taxus</taxon>
    </lineage>
</organism>
<dbReference type="EMBL" id="JAHRHJ020000001">
    <property type="protein sequence ID" value="KAH9329868.1"/>
    <property type="molecule type" value="Genomic_DNA"/>
</dbReference>
<accession>A0AA38LLZ2</accession>
<evidence type="ECO:0000313" key="2">
    <source>
        <dbReference type="Proteomes" id="UP000824469"/>
    </source>
</evidence>
<dbReference type="SUPFAM" id="SSF55298">
    <property type="entry name" value="YjgF-like"/>
    <property type="match status" value="2"/>
</dbReference>
<dbReference type="InterPro" id="IPR035959">
    <property type="entry name" value="RutC-like_sf"/>
</dbReference>
<feature type="non-terminal residue" evidence="1">
    <location>
        <position position="536"/>
    </location>
</feature>
<dbReference type="PANTHER" id="PTHR12196">
    <property type="entry name" value="DOMAIN OF UNKNOWN FUNCTION 71 DUF71 -CONTAINING PROTEIN"/>
    <property type="match status" value="1"/>
</dbReference>